<sequence>MRWLVILAALASGPAFAQDAENGAKVFRKCMACHSLAEGMNRNGPTLHDLVGRPVAKQERYAYSAALRDLGMSGAVWDAERLSAFLADPKGAVPGTKMVFAGLRDPQDVADIVAYLTEETAE</sequence>
<accession>A0A8J8MRC7</accession>
<evidence type="ECO:0000256" key="2">
    <source>
        <dbReference type="ARBA" id="ARBA00022617"/>
    </source>
</evidence>
<keyword evidence="1" id="KW-0813">Transport</keyword>
<dbReference type="RefSeq" id="WP_211784204.1">
    <property type="nucleotide sequence ID" value="NZ_CP047289.1"/>
</dbReference>
<evidence type="ECO:0000256" key="7">
    <source>
        <dbReference type="SAM" id="SignalP"/>
    </source>
</evidence>
<dbReference type="Proteomes" id="UP000679284">
    <property type="component" value="Chromosome"/>
</dbReference>
<name>A0A8J8MRC7_9RHOB</name>
<dbReference type="PANTHER" id="PTHR11961">
    <property type="entry name" value="CYTOCHROME C"/>
    <property type="match status" value="1"/>
</dbReference>
<evidence type="ECO:0000313" key="10">
    <source>
        <dbReference type="Proteomes" id="UP000679284"/>
    </source>
</evidence>
<evidence type="ECO:0000256" key="4">
    <source>
        <dbReference type="ARBA" id="ARBA00022982"/>
    </source>
</evidence>
<keyword evidence="7" id="KW-0732">Signal</keyword>
<gene>
    <name evidence="9" type="ORF">GR316_00910</name>
</gene>
<protein>
    <submittedName>
        <fullName evidence="9">C-type cytochrome</fullName>
    </submittedName>
</protein>
<dbReference type="EMBL" id="CP047289">
    <property type="protein sequence ID" value="QUS34956.1"/>
    <property type="molecule type" value="Genomic_DNA"/>
</dbReference>
<dbReference type="InterPro" id="IPR036909">
    <property type="entry name" value="Cyt_c-like_dom_sf"/>
</dbReference>
<dbReference type="InterPro" id="IPR009056">
    <property type="entry name" value="Cyt_c-like_dom"/>
</dbReference>
<evidence type="ECO:0000313" key="9">
    <source>
        <dbReference type="EMBL" id="QUS34956.1"/>
    </source>
</evidence>
<dbReference type="GO" id="GO:0046872">
    <property type="term" value="F:metal ion binding"/>
    <property type="evidence" value="ECO:0007669"/>
    <property type="project" value="UniProtKB-KW"/>
</dbReference>
<dbReference type="Pfam" id="PF00034">
    <property type="entry name" value="Cytochrom_C"/>
    <property type="match status" value="1"/>
</dbReference>
<dbReference type="AlphaFoldDB" id="A0A8J8MRC7"/>
<keyword evidence="10" id="KW-1185">Reference proteome</keyword>
<proteinExistence type="predicted"/>
<evidence type="ECO:0000256" key="6">
    <source>
        <dbReference type="PROSITE-ProRule" id="PRU00433"/>
    </source>
</evidence>
<organism evidence="9 10">
    <name type="scientific">Falsirhodobacter algicola</name>
    <dbReference type="NCBI Taxonomy" id="2692330"/>
    <lineage>
        <taxon>Bacteria</taxon>
        <taxon>Pseudomonadati</taxon>
        <taxon>Pseudomonadota</taxon>
        <taxon>Alphaproteobacteria</taxon>
        <taxon>Rhodobacterales</taxon>
        <taxon>Paracoccaceae</taxon>
        <taxon>Falsirhodobacter</taxon>
    </lineage>
</organism>
<feature type="signal peptide" evidence="7">
    <location>
        <begin position="1"/>
        <end position="17"/>
    </location>
</feature>
<keyword evidence="5 6" id="KW-0408">Iron</keyword>
<feature type="chain" id="PRO_5035231046" evidence="7">
    <location>
        <begin position="18"/>
        <end position="122"/>
    </location>
</feature>
<reference evidence="9" key="1">
    <citation type="submission" date="2020-01" db="EMBL/GenBank/DDBJ databases">
        <authorList>
            <person name="Yang Y."/>
            <person name="Kwon Y.M."/>
        </authorList>
    </citation>
    <scope>NUCLEOTIDE SEQUENCE</scope>
    <source>
        <strain evidence="9">PG104</strain>
    </source>
</reference>
<dbReference type="InterPro" id="IPR002327">
    <property type="entry name" value="Cyt_c_1A/1B"/>
</dbReference>
<dbReference type="PRINTS" id="PR00604">
    <property type="entry name" value="CYTCHRMECIAB"/>
</dbReference>
<dbReference type="PROSITE" id="PS51007">
    <property type="entry name" value="CYTC"/>
    <property type="match status" value="1"/>
</dbReference>
<dbReference type="KEGG" id="fap:GR316_00910"/>
<keyword evidence="3 6" id="KW-0479">Metal-binding</keyword>
<dbReference type="GO" id="GO:0020037">
    <property type="term" value="F:heme binding"/>
    <property type="evidence" value="ECO:0007669"/>
    <property type="project" value="InterPro"/>
</dbReference>
<evidence type="ECO:0000256" key="3">
    <source>
        <dbReference type="ARBA" id="ARBA00022723"/>
    </source>
</evidence>
<keyword evidence="2 6" id="KW-0349">Heme</keyword>
<evidence type="ECO:0000256" key="5">
    <source>
        <dbReference type="ARBA" id="ARBA00023004"/>
    </source>
</evidence>
<keyword evidence="4" id="KW-0249">Electron transport</keyword>
<dbReference type="Gene3D" id="1.10.760.10">
    <property type="entry name" value="Cytochrome c-like domain"/>
    <property type="match status" value="1"/>
</dbReference>
<dbReference type="SUPFAM" id="SSF46626">
    <property type="entry name" value="Cytochrome c"/>
    <property type="match status" value="1"/>
</dbReference>
<evidence type="ECO:0000259" key="8">
    <source>
        <dbReference type="PROSITE" id="PS51007"/>
    </source>
</evidence>
<dbReference type="GO" id="GO:0009055">
    <property type="term" value="F:electron transfer activity"/>
    <property type="evidence" value="ECO:0007669"/>
    <property type="project" value="InterPro"/>
</dbReference>
<feature type="domain" description="Cytochrome c" evidence="8">
    <location>
        <begin position="18"/>
        <end position="120"/>
    </location>
</feature>
<evidence type="ECO:0000256" key="1">
    <source>
        <dbReference type="ARBA" id="ARBA00022448"/>
    </source>
</evidence>